<keyword evidence="5 7" id="KW-1133">Transmembrane helix</keyword>
<evidence type="ECO:0000313" key="10">
    <source>
        <dbReference type="EMBL" id="EAR20254.1"/>
    </source>
</evidence>
<dbReference type="SUPFAM" id="SSF90123">
    <property type="entry name" value="ABC transporter transmembrane region"/>
    <property type="match status" value="1"/>
</dbReference>
<dbReference type="PANTHER" id="PTHR43394:SF1">
    <property type="entry name" value="ATP-BINDING CASSETTE SUB-FAMILY B MEMBER 10, MITOCHONDRIAL"/>
    <property type="match status" value="1"/>
</dbReference>
<evidence type="ECO:0000256" key="7">
    <source>
        <dbReference type="SAM" id="Phobius"/>
    </source>
</evidence>
<evidence type="ECO:0000256" key="4">
    <source>
        <dbReference type="ARBA" id="ARBA00022840"/>
    </source>
</evidence>
<evidence type="ECO:0000313" key="11">
    <source>
        <dbReference type="Proteomes" id="UP000003374"/>
    </source>
</evidence>
<feature type="domain" description="ABC transporter" evidence="8">
    <location>
        <begin position="326"/>
        <end position="562"/>
    </location>
</feature>
<keyword evidence="3" id="KW-0547">Nucleotide-binding</keyword>
<dbReference type="STRING" id="314278.NB231_12896"/>
<reference evidence="10 11" key="1">
    <citation type="submission" date="2006-02" db="EMBL/GenBank/DDBJ databases">
        <authorList>
            <person name="Waterbury J."/>
            <person name="Ferriera S."/>
            <person name="Johnson J."/>
            <person name="Kravitz S."/>
            <person name="Halpern A."/>
            <person name="Remington K."/>
            <person name="Beeson K."/>
            <person name="Tran B."/>
            <person name="Rogers Y.-H."/>
            <person name="Friedman R."/>
            <person name="Venter J.C."/>
        </authorList>
    </citation>
    <scope>NUCLEOTIDE SEQUENCE [LARGE SCALE GENOMIC DNA]</scope>
    <source>
        <strain evidence="10 11">Nb-231</strain>
    </source>
</reference>
<feature type="transmembrane region" description="Helical" evidence="7">
    <location>
        <begin position="48"/>
        <end position="69"/>
    </location>
</feature>
<organism evidence="10 11">
    <name type="scientific">Nitrococcus mobilis Nb-231</name>
    <dbReference type="NCBI Taxonomy" id="314278"/>
    <lineage>
        <taxon>Bacteria</taxon>
        <taxon>Pseudomonadati</taxon>
        <taxon>Pseudomonadota</taxon>
        <taxon>Gammaproteobacteria</taxon>
        <taxon>Chromatiales</taxon>
        <taxon>Ectothiorhodospiraceae</taxon>
        <taxon>Nitrococcus</taxon>
    </lineage>
</organism>
<dbReference type="Pfam" id="PF00005">
    <property type="entry name" value="ABC_tran"/>
    <property type="match status" value="1"/>
</dbReference>
<evidence type="ECO:0000256" key="1">
    <source>
        <dbReference type="ARBA" id="ARBA00004651"/>
    </source>
</evidence>
<dbReference type="PANTHER" id="PTHR43394">
    <property type="entry name" value="ATP-DEPENDENT PERMEASE MDL1, MITOCHONDRIAL"/>
    <property type="match status" value="1"/>
</dbReference>
<dbReference type="InterPro" id="IPR011527">
    <property type="entry name" value="ABC1_TM_dom"/>
</dbReference>
<feature type="domain" description="ABC transmembrane type-1" evidence="9">
    <location>
        <begin position="9"/>
        <end position="291"/>
    </location>
</feature>
<comment type="subcellular location">
    <subcellularLocation>
        <location evidence="1">Cell membrane</location>
        <topology evidence="1">Multi-pass membrane protein</topology>
    </subcellularLocation>
</comment>
<dbReference type="Gene3D" id="1.20.1560.10">
    <property type="entry name" value="ABC transporter type 1, transmembrane domain"/>
    <property type="match status" value="1"/>
</dbReference>
<evidence type="ECO:0000256" key="2">
    <source>
        <dbReference type="ARBA" id="ARBA00022692"/>
    </source>
</evidence>
<comment type="caution">
    <text evidence="10">The sequence shown here is derived from an EMBL/GenBank/DDBJ whole genome shotgun (WGS) entry which is preliminary data.</text>
</comment>
<feature type="transmembrane region" description="Helical" evidence="7">
    <location>
        <begin position="149"/>
        <end position="167"/>
    </location>
</feature>
<dbReference type="InterPro" id="IPR036640">
    <property type="entry name" value="ABC1_TM_sf"/>
</dbReference>
<proteinExistence type="predicted"/>
<dbReference type="InterPro" id="IPR039421">
    <property type="entry name" value="Type_1_exporter"/>
</dbReference>
<accession>A4BVI9</accession>
<evidence type="ECO:0000256" key="3">
    <source>
        <dbReference type="ARBA" id="ARBA00022741"/>
    </source>
</evidence>
<dbReference type="PROSITE" id="PS00211">
    <property type="entry name" value="ABC_TRANSPORTER_1"/>
    <property type="match status" value="1"/>
</dbReference>
<dbReference type="GO" id="GO:0015421">
    <property type="term" value="F:ABC-type oligopeptide transporter activity"/>
    <property type="evidence" value="ECO:0007669"/>
    <property type="project" value="TreeGrafter"/>
</dbReference>
<dbReference type="FunFam" id="3.40.50.300:FF:000218">
    <property type="entry name" value="Multidrug ABC transporter ATP-binding protein"/>
    <property type="match status" value="1"/>
</dbReference>
<dbReference type="PROSITE" id="PS50929">
    <property type="entry name" value="ABC_TM1F"/>
    <property type="match status" value="1"/>
</dbReference>
<dbReference type="eggNOG" id="COG1132">
    <property type="taxonomic scope" value="Bacteria"/>
</dbReference>
<evidence type="ECO:0000259" key="9">
    <source>
        <dbReference type="PROSITE" id="PS50929"/>
    </source>
</evidence>
<dbReference type="NCBIfam" id="TIGR02204">
    <property type="entry name" value="MsbA_rel"/>
    <property type="match status" value="1"/>
</dbReference>
<dbReference type="InterPro" id="IPR027417">
    <property type="entry name" value="P-loop_NTPase"/>
</dbReference>
<protein>
    <submittedName>
        <fullName evidence="10">Probable ATP-binding/permease fusion ABC transporter</fullName>
    </submittedName>
</protein>
<dbReference type="GO" id="GO:0016887">
    <property type="term" value="F:ATP hydrolysis activity"/>
    <property type="evidence" value="ECO:0007669"/>
    <property type="project" value="InterPro"/>
</dbReference>
<keyword evidence="4 10" id="KW-0067">ATP-binding</keyword>
<name>A4BVI9_9GAMM</name>
<dbReference type="Proteomes" id="UP000003374">
    <property type="component" value="Unassembled WGS sequence"/>
</dbReference>
<dbReference type="AlphaFoldDB" id="A4BVI9"/>
<evidence type="ECO:0000256" key="5">
    <source>
        <dbReference type="ARBA" id="ARBA00022989"/>
    </source>
</evidence>
<feature type="transmembrane region" description="Helical" evidence="7">
    <location>
        <begin position="231"/>
        <end position="249"/>
    </location>
</feature>
<dbReference type="Pfam" id="PF00664">
    <property type="entry name" value="ABC_membrane"/>
    <property type="match status" value="1"/>
</dbReference>
<keyword evidence="6 7" id="KW-0472">Membrane</keyword>
<dbReference type="HOGENOM" id="CLU_000604_84_3_6"/>
<evidence type="ECO:0000256" key="6">
    <source>
        <dbReference type="ARBA" id="ARBA00023136"/>
    </source>
</evidence>
<gene>
    <name evidence="10" type="ORF">NB231_12896</name>
</gene>
<dbReference type="Gene3D" id="3.40.50.300">
    <property type="entry name" value="P-loop containing nucleotide triphosphate hydrolases"/>
    <property type="match status" value="1"/>
</dbReference>
<keyword evidence="11" id="KW-1185">Reference proteome</keyword>
<dbReference type="GO" id="GO:0090374">
    <property type="term" value="P:oligopeptide export from mitochondrion"/>
    <property type="evidence" value="ECO:0007669"/>
    <property type="project" value="TreeGrafter"/>
</dbReference>
<dbReference type="CDD" id="cd18575">
    <property type="entry name" value="ABC_6TM_bac_exporter_ABCB8_10_like"/>
    <property type="match status" value="1"/>
</dbReference>
<feature type="transmembrane region" description="Helical" evidence="7">
    <location>
        <begin position="269"/>
        <end position="290"/>
    </location>
</feature>
<dbReference type="PROSITE" id="PS50893">
    <property type="entry name" value="ABC_TRANSPORTER_2"/>
    <property type="match status" value="1"/>
</dbReference>
<feature type="transmembrane region" description="Helical" evidence="7">
    <location>
        <begin position="126"/>
        <end position="143"/>
    </location>
</feature>
<evidence type="ECO:0000259" key="8">
    <source>
        <dbReference type="PROSITE" id="PS50893"/>
    </source>
</evidence>
<dbReference type="SUPFAM" id="SSF52540">
    <property type="entry name" value="P-loop containing nucleoside triphosphate hydrolases"/>
    <property type="match status" value="1"/>
</dbReference>
<dbReference type="GO" id="GO:0005886">
    <property type="term" value="C:plasma membrane"/>
    <property type="evidence" value="ECO:0007669"/>
    <property type="project" value="UniProtKB-SubCell"/>
</dbReference>
<sequence>MAPYRWRVAAAALALVVAAISVLAIGQGLRLIVDHGFLADDAERLDRLLLLTLALITVMTVASAIRHYLVSWIGERVAADLRGAVFDHVVSLEPAFFEVNGVGEIQSRITTDTTLLQTILGSSFSIALRNTLLLAGALIMLFVTSPKLTSLVLLGLPLVLVPILIFGRRVRRLSRASQDRVADVGSYAGETLHAIRTVQAFGHETEDRRRFRERVEAAFATAAARIRQRSWLLSVAMLLAFAAVGVILWQGGHDVLAGRMSVGELSAFVFYAVLAAGAVGAISEVAGDLLRAAGATERLLELLATRSVIAVPLHPSPLPEPPRGELALENVRFCYPARPEQLALDAISLHVAPGERLALVGPSGGGKSTLLALILRFYDPQAGRVRFDGVDLRKVDPAALRRRIALVSQEPVLFTGDAWENIRYSRPEADNEAVRAAAAAAHCTEFLERLPQGFATPLGPGGMQLSGGQRQRIAIARAILRNPALLLLDEATSSLDAESERRVQKALERLMSDRTSIVIAHRLATVSAADRIVVLDRGHIHAIGTHHELLSRSKLYARLAALQFDPPRTMATSR</sequence>
<dbReference type="InterPro" id="IPR003439">
    <property type="entry name" value="ABC_transporter-like_ATP-bd"/>
</dbReference>
<keyword evidence="2 7" id="KW-0812">Transmembrane</keyword>
<dbReference type="SMART" id="SM00382">
    <property type="entry name" value="AAA"/>
    <property type="match status" value="1"/>
</dbReference>
<dbReference type="GO" id="GO:0005524">
    <property type="term" value="F:ATP binding"/>
    <property type="evidence" value="ECO:0007669"/>
    <property type="project" value="UniProtKB-KW"/>
</dbReference>
<dbReference type="InterPro" id="IPR011918">
    <property type="entry name" value="ABC_MsbA_ATP-bd"/>
</dbReference>
<dbReference type="InterPro" id="IPR017871">
    <property type="entry name" value="ABC_transporter-like_CS"/>
</dbReference>
<dbReference type="InterPro" id="IPR003593">
    <property type="entry name" value="AAA+_ATPase"/>
</dbReference>
<dbReference type="EMBL" id="AAOF01000027">
    <property type="protein sequence ID" value="EAR20254.1"/>
    <property type="molecule type" value="Genomic_DNA"/>
</dbReference>